<evidence type="ECO:0000313" key="3">
    <source>
        <dbReference type="Proteomes" id="UP001175227"/>
    </source>
</evidence>
<evidence type="ECO:0000313" key="2">
    <source>
        <dbReference type="EMBL" id="KAK0481519.1"/>
    </source>
</evidence>
<proteinExistence type="predicted"/>
<reference evidence="2" key="1">
    <citation type="submission" date="2023-06" db="EMBL/GenBank/DDBJ databases">
        <authorList>
            <consortium name="Lawrence Berkeley National Laboratory"/>
            <person name="Ahrendt S."/>
            <person name="Sahu N."/>
            <person name="Indic B."/>
            <person name="Wong-Bajracharya J."/>
            <person name="Merenyi Z."/>
            <person name="Ke H.-M."/>
            <person name="Monk M."/>
            <person name="Kocsube S."/>
            <person name="Drula E."/>
            <person name="Lipzen A."/>
            <person name="Balint B."/>
            <person name="Henrissat B."/>
            <person name="Andreopoulos B."/>
            <person name="Martin F.M."/>
            <person name="Harder C.B."/>
            <person name="Rigling D."/>
            <person name="Ford K.L."/>
            <person name="Foster G.D."/>
            <person name="Pangilinan J."/>
            <person name="Papanicolaou A."/>
            <person name="Barry K."/>
            <person name="LaButti K."/>
            <person name="Viragh M."/>
            <person name="Koriabine M."/>
            <person name="Yan M."/>
            <person name="Riley R."/>
            <person name="Champramary S."/>
            <person name="Plett K.L."/>
            <person name="Tsai I.J."/>
            <person name="Slot J."/>
            <person name="Sipos G."/>
            <person name="Plett J."/>
            <person name="Nagy L.G."/>
            <person name="Grigoriev I.V."/>
        </authorList>
    </citation>
    <scope>NUCLEOTIDE SEQUENCE</scope>
    <source>
        <strain evidence="2">ICMP 16352</strain>
    </source>
</reference>
<gene>
    <name evidence="2" type="ORF">IW261DRAFT_1471098</name>
</gene>
<evidence type="ECO:0008006" key="4">
    <source>
        <dbReference type="Google" id="ProtNLM"/>
    </source>
</evidence>
<feature type="chain" id="PRO_5041293384" description="Secreted protein" evidence="1">
    <location>
        <begin position="23"/>
        <end position="79"/>
    </location>
</feature>
<dbReference type="EMBL" id="JAUEPR010000008">
    <property type="protein sequence ID" value="KAK0481519.1"/>
    <property type="molecule type" value="Genomic_DNA"/>
</dbReference>
<feature type="signal peptide" evidence="1">
    <location>
        <begin position="1"/>
        <end position="22"/>
    </location>
</feature>
<dbReference type="Proteomes" id="UP001175227">
    <property type="component" value="Unassembled WGS sequence"/>
</dbReference>
<comment type="caution">
    <text evidence="2">The sequence shown here is derived from an EMBL/GenBank/DDBJ whole genome shotgun (WGS) entry which is preliminary data.</text>
</comment>
<protein>
    <recommendedName>
        <fullName evidence="4">Secreted protein</fullName>
    </recommendedName>
</protein>
<dbReference type="AlphaFoldDB" id="A0AA39PDE2"/>
<keyword evidence="1" id="KW-0732">Signal</keyword>
<organism evidence="2 3">
    <name type="scientific">Armillaria novae-zelandiae</name>
    <dbReference type="NCBI Taxonomy" id="153914"/>
    <lineage>
        <taxon>Eukaryota</taxon>
        <taxon>Fungi</taxon>
        <taxon>Dikarya</taxon>
        <taxon>Basidiomycota</taxon>
        <taxon>Agaricomycotina</taxon>
        <taxon>Agaricomycetes</taxon>
        <taxon>Agaricomycetidae</taxon>
        <taxon>Agaricales</taxon>
        <taxon>Marasmiineae</taxon>
        <taxon>Physalacriaceae</taxon>
        <taxon>Armillaria</taxon>
    </lineage>
</organism>
<keyword evidence="3" id="KW-1185">Reference proteome</keyword>
<accession>A0AA39PDE2</accession>
<evidence type="ECO:0000256" key="1">
    <source>
        <dbReference type="SAM" id="SignalP"/>
    </source>
</evidence>
<name>A0AA39PDE2_9AGAR</name>
<sequence>MVPIWLPLSLPVNLTGLPAVSAALRIGNLPESPHQRTRAFKLPPRTQRGCLIPHCSVFSPDQRHNMYPKEDAEGFRMNN</sequence>